<feature type="region of interest" description="Sigma-70 factor domain-3" evidence="6">
    <location>
        <begin position="92"/>
        <end position="162"/>
    </location>
</feature>
<feature type="DNA-binding region" description="H-T-H motif" evidence="6">
    <location>
        <begin position="203"/>
        <end position="222"/>
    </location>
</feature>
<dbReference type="InterPro" id="IPR013325">
    <property type="entry name" value="RNA_pol_sigma_r2"/>
</dbReference>
<evidence type="ECO:0000256" key="4">
    <source>
        <dbReference type="ARBA" id="ARBA00023125"/>
    </source>
</evidence>
<dbReference type="InterPro" id="IPR007630">
    <property type="entry name" value="RNA_pol_sigma70_r4"/>
</dbReference>
<keyword evidence="5 6" id="KW-0804">Transcription</keyword>
<dbReference type="InterPro" id="IPR012845">
    <property type="entry name" value="RNA_pol_sigma_FliA_WhiG"/>
</dbReference>
<dbReference type="STRING" id="1163617.SCD_n01266"/>
<keyword evidence="9" id="KW-0282">Flagellum</keyword>
<dbReference type="EMBL" id="AP013066">
    <property type="protein sequence ID" value="BAN35095.1"/>
    <property type="molecule type" value="Genomic_DNA"/>
</dbReference>
<feature type="domain" description="RNA polymerase sigma-70" evidence="7">
    <location>
        <begin position="39"/>
        <end position="52"/>
    </location>
</feature>
<dbReference type="PANTHER" id="PTHR30385">
    <property type="entry name" value="SIGMA FACTOR F FLAGELLAR"/>
    <property type="match status" value="1"/>
</dbReference>
<dbReference type="PROSITE" id="PS00715">
    <property type="entry name" value="SIGMA70_1"/>
    <property type="match status" value="1"/>
</dbReference>
<dbReference type="GO" id="GO:0003899">
    <property type="term" value="F:DNA-directed RNA polymerase activity"/>
    <property type="evidence" value="ECO:0007669"/>
    <property type="project" value="InterPro"/>
</dbReference>
<dbReference type="InterPro" id="IPR000943">
    <property type="entry name" value="RNA_pol_sigma70"/>
</dbReference>
<keyword evidence="9" id="KW-0966">Cell projection</keyword>
<comment type="similarity">
    <text evidence="6">Belongs to the sigma-70 factor family. FliA subfamily.</text>
</comment>
<keyword evidence="3 6" id="KW-0731">Sigma factor</keyword>
<dbReference type="eggNOG" id="COG1191">
    <property type="taxonomic scope" value="Bacteria"/>
</dbReference>
<dbReference type="GO" id="GO:0003677">
    <property type="term" value="F:DNA binding"/>
    <property type="evidence" value="ECO:0007669"/>
    <property type="project" value="UniProtKB-UniRule"/>
</dbReference>
<accession>S6AA20</accession>
<dbReference type="GO" id="GO:0006352">
    <property type="term" value="P:DNA-templated transcription initiation"/>
    <property type="evidence" value="ECO:0007669"/>
    <property type="project" value="UniProtKB-UniRule"/>
</dbReference>
<feature type="domain" description="RNA polymerase sigma-70" evidence="8">
    <location>
        <begin position="202"/>
        <end position="228"/>
    </location>
</feature>
<dbReference type="RefSeq" id="WP_009205951.1">
    <property type="nucleotide sequence ID" value="NC_022357.1"/>
</dbReference>
<name>S6AA20_SULDS</name>
<sequence>MYAKTGLEKNQYVVQYAPLVKRIAYHLMARLPASVQVDDLIQVGMIGLLDAVSNYDDTQGAQFETYAVQRIRGAMLDELRQCDWLPRSARKTLRQIETAMNAMEQRVCRAPTEREVADELQVSLDDYQQMLLDARGCQLLHYEDLQSSEGEDFFERHCADDSAEPLAKLQDGRFREKLIEAISLLPEREKLMMAMYYEEELNLREIGEVLGVSESRVCQLHSQAMARLRSKLKEWL</sequence>
<reference evidence="9 10" key="1">
    <citation type="journal article" date="2012" name="Appl. Environ. Microbiol.">
        <title>Draft genome sequence of a psychrotolerant sulfur-oxidizing bacterium, Sulfuricella denitrificans skB26, and proteomic insights into cold adaptation.</title>
        <authorList>
            <person name="Watanabe T."/>
            <person name="Kojima H."/>
            <person name="Fukui M."/>
        </authorList>
    </citation>
    <scope>NUCLEOTIDE SEQUENCE [LARGE SCALE GENOMIC DNA]</scope>
    <source>
        <strain evidence="10">skB26</strain>
    </source>
</reference>
<dbReference type="HOGENOM" id="CLU_014793_8_1_4"/>
<dbReference type="HAMAP" id="MF_00962">
    <property type="entry name" value="Sigma70_FliA"/>
    <property type="match status" value="1"/>
</dbReference>
<dbReference type="PANTHER" id="PTHR30385:SF7">
    <property type="entry name" value="RNA POLYMERASE SIGMA FACTOR FLIA"/>
    <property type="match status" value="1"/>
</dbReference>
<dbReference type="KEGG" id="sdr:SCD_n01266"/>
<dbReference type="Gene3D" id="1.10.1740.10">
    <property type="match status" value="1"/>
</dbReference>
<evidence type="ECO:0000313" key="9">
    <source>
        <dbReference type="EMBL" id="BAN35095.1"/>
    </source>
</evidence>
<dbReference type="OrthoDB" id="9799825at2"/>
<organism evidence="9 10">
    <name type="scientific">Sulfuricella denitrificans (strain DSM 22764 / NBRC 105220 / skB26)</name>
    <dbReference type="NCBI Taxonomy" id="1163617"/>
    <lineage>
        <taxon>Bacteria</taxon>
        <taxon>Pseudomonadati</taxon>
        <taxon>Pseudomonadota</taxon>
        <taxon>Betaproteobacteria</taxon>
        <taxon>Nitrosomonadales</taxon>
        <taxon>Sulfuricellaceae</taxon>
        <taxon>Sulfuricella</taxon>
    </lineage>
</organism>
<dbReference type="Pfam" id="PF04539">
    <property type="entry name" value="Sigma70_r3"/>
    <property type="match status" value="1"/>
</dbReference>
<dbReference type="Pfam" id="PF04542">
    <property type="entry name" value="Sigma70_r2"/>
    <property type="match status" value="1"/>
</dbReference>
<dbReference type="Pfam" id="PF04545">
    <property type="entry name" value="Sigma70_r4"/>
    <property type="match status" value="1"/>
</dbReference>
<feature type="region of interest" description="Sigma-70 factor domain-2" evidence="6">
    <location>
        <begin position="12"/>
        <end position="84"/>
    </location>
</feature>
<dbReference type="FunFam" id="1.10.1740.10:FF:000002">
    <property type="entry name" value="RNA polymerase sigma factor FliA"/>
    <property type="match status" value="1"/>
</dbReference>
<evidence type="ECO:0000256" key="1">
    <source>
        <dbReference type="ARBA" id="ARBA00022490"/>
    </source>
</evidence>
<keyword evidence="2 6" id="KW-0805">Transcription regulation</keyword>
<dbReference type="AlphaFoldDB" id="S6AA20"/>
<dbReference type="SUPFAM" id="SSF88659">
    <property type="entry name" value="Sigma3 and sigma4 domains of RNA polymerase sigma factors"/>
    <property type="match status" value="2"/>
</dbReference>
<dbReference type="NCBIfam" id="TIGR02937">
    <property type="entry name" value="sigma70-ECF"/>
    <property type="match status" value="1"/>
</dbReference>
<evidence type="ECO:0000259" key="8">
    <source>
        <dbReference type="PROSITE" id="PS00716"/>
    </source>
</evidence>
<comment type="function">
    <text evidence="6">Sigma factors are initiation factors that promote the attachment of RNA polymerase to specific initiation sites and are then released. This sigma factor controls the expression of flagella-related genes.</text>
</comment>
<feature type="short sequence motif" description="Interaction with polymerase core subunit RpoC" evidence="6">
    <location>
        <begin position="39"/>
        <end position="42"/>
    </location>
</feature>
<evidence type="ECO:0000256" key="5">
    <source>
        <dbReference type="ARBA" id="ARBA00023163"/>
    </source>
</evidence>
<dbReference type="InterPro" id="IPR007624">
    <property type="entry name" value="RNA_pol_sigma70_r3"/>
</dbReference>
<keyword evidence="4 6" id="KW-0238">DNA-binding</keyword>
<evidence type="ECO:0000259" key="7">
    <source>
        <dbReference type="PROSITE" id="PS00715"/>
    </source>
</evidence>
<keyword evidence="9" id="KW-0969">Cilium</keyword>
<dbReference type="NCBIfam" id="TIGR02479">
    <property type="entry name" value="FliA_WhiG"/>
    <property type="match status" value="1"/>
</dbReference>
<keyword evidence="1 6" id="KW-0963">Cytoplasm</keyword>
<protein>
    <recommendedName>
        <fullName evidence="6">RNA polymerase sigma factor FliA</fullName>
    </recommendedName>
    <alternativeName>
        <fullName evidence="6">RNA polymerase sigma factor for flagellar operon</fullName>
    </alternativeName>
    <alternativeName>
        <fullName evidence="6">Sigma F</fullName>
    </alternativeName>
    <alternativeName>
        <fullName evidence="6">Sigma-28</fullName>
    </alternativeName>
</protein>
<dbReference type="GO" id="GO:0016987">
    <property type="term" value="F:sigma factor activity"/>
    <property type="evidence" value="ECO:0007669"/>
    <property type="project" value="UniProtKB-UniRule"/>
</dbReference>
<evidence type="ECO:0000256" key="3">
    <source>
        <dbReference type="ARBA" id="ARBA00023082"/>
    </source>
</evidence>
<dbReference type="GO" id="GO:0005737">
    <property type="term" value="C:cytoplasm"/>
    <property type="evidence" value="ECO:0007669"/>
    <property type="project" value="UniProtKB-SubCell"/>
</dbReference>
<dbReference type="CDD" id="cd06171">
    <property type="entry name" value="Sigma70_r4"/>
    <property type="match status" value="1"/>
</dbReference>
<dbReference type="PIRSF" id="PIRSF000770">
    <property type="entry name" value="RNA_pol_sigma-SigE/K"/>
    <property type="match status" value="1"/>
</dbReference>
<keyword evidence="10" id="KW-1185">Reference proteome</keyword>
<dbReference type="PRINTS" id="PR00046">
    <property type="entry name" value="SIGMA70FCT"/>
</dbReference>
<evidence type="ECO:0000313" key="10">
    <source>
        <dbReference type="Proteomes" id="UP000015559"/>
    </source>
</evidence>
<evidence type="ECO:0000256" key="2">
    <source>
        <dbReference type="ARBA" id="ARBA00023015"/>
    </source>
</evidence>
<dbReference type="InterPro" id="IPR028617">
    <property type="entry name" value="Sigma70_FliA"/>
</dbReference>
<dbReference type="NCBIfam" id="NF005413">
    <property type="entry name" value="PRK06986.1"/>
    <property type="match status" value="1"/>
</dbReference>
<dbReference type="Proteomes" id="UP000015559">
    <property type="component" value="Chromosome"/>
</dbReference>
<proteinExistence type="inferred from homology"/>
<dbReference type="Gene3D" id="1.20.140.160">
    <property type="match status" value="1"/>
</dbReference>
<dbReference type="PROSITE" id="PS00716">
    <property type="entry name" value="SIGMA70_2"/>
    <property type="match status" value="1"/>
</dbReference>
<evidence type="ECO:0000256" key="6">
    <source>
        <dbReference type="HAMAP-Rule" id="MF_00962"/>
    </source>
</evidence>
<dbReference type="SUPFAM" id="SSF88946">
    <property type="entry name" value="Sigma2 domain of RNA polymerase sigma factors"/>
    <property type="match status" value="1"/>
</dbReference>
<dbReference type="InterPro" id="IPR007627">
    <property type="entry name" value="RNA_pol_sigma70_r2"/>
</dbReference>
<dbReference type="InterPro" id="IPR013324">
    <property type="entry name" value="RNA_pol_sigma_r3/r4-like"/>
</dbReference>
<gene>
    <name evidence="6" type="primary">fliA</name>
    <name evidence="9" type="ORF">SCD_n01266</name>
</gene>
<dbReference type="InterPro" id="IPR014284">
    <property type="entry name" value="RNA_pol_sigma-70_dom"/>
</dbReference>
<comment type="subcellular location">
    <subcellularLocation>
        <location evidence="6">Cytoplasm</location>
    </subcellularLocation>
</comment>
<feature type="region of interest" description="Sigma-70 factor domain-4" evidence="6">
    <location>
        <begin position="181"/>
        <end position="229"/>
    </location>
</feature>